<dbReference type="PaxDb" id="65489-OBART01G20360.1"/>
<dbReference type="Gramene" id="OBART01G20360.1">
    <property type="protein sequence ID" value="OBART01G20360.1"/>
    <property type="gene ID" value="OBART01G20360"/>
</dbReference>
<evidence type="ECO:0000256" key="1">
    <source>
        <dbReference type="SAM" id="MobiDB-lite"/>
    </source>
</evidence>
<proteinExistence type="predicted"/>
<keyword evidence="3" id="KW-1185">Reference proteome</keyword>
<dbReference type="HOGENOM" id="CLU_1848150_0_0_1"/>
<sequence>MASNTRVIISSFHRQCTSRCSSSLSMTITRTSLGVPSWDSESTQWWCSLTAPASPPPPLPVIVSEHGFLLAGLDTFFPDSSSCTLLSSSLRSPPAGIASLWTRKRSSMTTVLASPVSFGGDDGEEGVPELIGSSEHAGS</sequence>
<reference evidence="2" key="1">
    <citation type="journal article" date="2009" name="Rice">
        <title>De Novo Next Generation Sequencing of Plant Genomes.</title>
        <authorList>
            <person name="Rounsley S."/>
            <person name="Marri P.R."/>
            <person name="Yu Y."/>
            <person name="He R."/>
            <person name="Sisneros N."/>
            <person name="Goicoechea J.L."/>
            <person name="Lee S.J."/>
            <person name="Angelova A."/>
            <person name="Kudrna D."/>
            <person name="Luo M."/>
            <person name="Affourtit J."/>
            <person name="Desany B."/>
            <person name="Knight J."/>
            <person name="Niazi F."/>
            <person name="Egholm M."/>
            <person name="Wing R.A."/>
        </authorList>
    </citation>
    <scope>NUCLEOTIDE SEQUENCE [LARGE SCALE GENOMIC DNA]</scope>
    <source>
        <strain evidence="2">cv. IRGC 105608</strain>
    </source>
</reference>
<feature type="region of interest" description="Disordered" evidence="1">
    <location>
        <begin position="117"/>
        <end position="139"/>
    </location>
</feature>
<evidence type="ECO:0000313" key="2">
    <source>
        <dbReference type="EnsemblPlants" id="OBART01G20360.1"/>
    </source>
</evidence>
<name>A0A0D3EQF3_9ORYZ</name>
<protein>
    <submittedName>
        <fullName evidence="2">Uncharacterized protein</fullName>
    </submittedName>
</protein>
<dbReference type="EnsemblPlants" id="OBART01G20360.1">
    <property type="protein sequence ID" value="OBART01G20360.1"/>
    <property type="gene ID" value="OBART01G20360"/>
</dbReference>
<accession>A0A0D3EQF3</accession>
<evidence type="ECO:0000313" key="3">
    <source>
        <dbReference type="Proteomes" id="UP000026960"/>
    </source>
</evidence>
<dbReference type="AlphaFoldDB" id="A0A0D3EQF3"/>
<organism evidence="2">
    <name type="scientific">Oryza barthii</name>
    <dbReference type="NCBI Taxonomy" id="65489"/>
    <lineage>
        <taxon>Eukaryota</taxon>
        <taxon>Viridiplantae</taxon>
        <taxon>Streptophyta</taxon>
        <taxon>Embryophyta</taxon>
        <taxon>Tracheophyta</taxon>
        <taxon>Spermatophyta</taxon>
        <taxon>Magnoliopsida</taxon>
        <taxon>Liliopsida</taxon>
        <taxon>Poales</taxon>
        <taxon>Poaceae</taxon>
        <taxon>BOP clade</taxon>
        <taxon>Oryzoideae</taxon>
        <taxon>Oryzeae</taxon>
        <taxon>Oryzinae</taxon>
        <taxon>Oryza</taxon>
    </lineage>
</organism>
<dbReference type="Proteomes" id="UP000026960">
    <property type="component" value="Chromosome 1"/>
</dbReference>
<reference evidence="2" key="2">
    <citation type="submission" date="2015-03" db="UniProtKB">
        <authorList>
            <consortium name="EnsemblPlants"/>
        </authorList>
    </citation>
    <scope>IDENTIFICATION</scope>
</reference>